<gene>
    <name evidence="1" type="ORF">L1987_34962</name>
</gene>
<reference evidence="1 2" key="2">
    <citation type="journal article" date="2022" name="Mol. Ecol. Resour.">
        <title>The genomes of chicory, endive, great burdock and yacon provide insights into Asteraceae paleo-polyploidization history and plant inulin production.</title>
        <authorList>
            <person name="Fan W."/>
            <person name="Wang S."/>
            <person name="Wang H."/>
            <person name="Wang A."/>
            <person name="Jiang F."/>
            <person name="Liu H."/>
            <person name="Zhao H."/>
            <person name="Xu D."/>
            <person name="Zhang Y."/>
        </authorList>
    </citation>
    <scope>NUCLEOTIDE SEQUENCE [LARGE SCALE GENOMIC DNA]</scope>
    <source>
        <strain evidence="2">cv. Yunnan</strain>
        <tissue evidence="1">Leaves</tissue>
    </source>
</reference>
<sequence length="100" mass="10869">MYSVGTIVLSDCVDCSFSGFSSLWERLCSLIVLSSLLIVVYLIMLSVCAFFSEGTNQDGDVCSPKVSGSGFSMVAFGLLLPSYDALLKLRVYDGHLRLHC</sequence>
<dbReference type="Proteomes" id="UP001056120">
    <property type="component" value="Linkage Group LG11"/>
</dbReference>
<dbReference type="EMBL" id="CM042028">
    <property type="protein sequence ID" value="KAI3799663.1"/>
    <property type="molecule type" value="Genomic_DNA"/>
</dbReference>
<organism evidence="1 2">
    <name type="scientific">Smallanthus sonchifolius</name>
    <dbReference type="NCBI Taxonomy" id="185202"/>
    <lineage>
        <taxon>Eukaryota</taxon>
        <taxon>Viridiplantae</taxon>
        <taxon>Streptophyta</taxon>
        <taxon>Embryophyta</taxon>
        <taxon>Tracheophyta</taxon>
        <taxon>Spermatophyta</taxon>
        <taxon>Magnoliopsida</taxon>
        <taxon>eudicotyledons</taxon>
        <taxon>Gunneridae</taxon>
        <taxon>Pentapetalae</taxon>
        <taxon>asterids</taxon>
        <taxon>campanulids</taxon>
        <taxon>Asterales</taxon>
        <taxon>Asteraceae</taxon>
        <taxon>Asteroideae</taxon>
        <taxon>Heliantheae alliance</taxon>
        <taxon>Millerieae</taxon>
        <taxon>Smallanthus</taxon>
    </lineage>
</organism>
<comment type="caution">
    <text evidence="1">The sequence shown here is derived from an EMBL/GenBank/DDBJ whole genome shotgun (WGS) entry which is preliminary data.</text>
</comment>
<accession>A0ACB9HW44</accession>
<reference evidence="2" key="1">
    <citation type="journal article" date="2022" name="Mol. Ecol. Resour.">
        <title>The genomes of chicory, endive, great burdock and yacon provide insights into Asteraceae palaeo-polyploidization history and plant inulin production.</title>
        <authorList>
            <person name="Fan W."/>
            <person name="Wang S."/>
            <person name="Wang H."/>
            <person name="Wang A."/>
            <person name="Jiang F."/>
            <person name="Liu H."/>
            <person name="Zhao H."/>
            <person name="Xu D."/>
            <person name="Zhang Y."/>
        </authorList>
    </citation>
    <scope>NUCLEOTIDE SEQUENCE [LARGE SCALE GENOMIC DNA]</scope>
    <source>
        <strain evidence="2">cv. Yunnan</strain>
    </source>
</reference>
<keyword evidence="2" id="KW-1185">Reference proteome</keyword>
<proteinExistence type="predicted"/>
<protein>
    <submittedName>
        <fullName evidence="1">Uncharacterized protein</fullName>
    </submittedName>
</protein>
<evidence type="ECO:0000313" key="1">
    <source>
        <dbReference type="EMBL" id="KAI3799663.1"/>
    </source>
</evidence>
<evidence type="ECO:0000313" key="2">
    <source>
        <dbReference type="Proteomes" id="UP001056120"/>
    </source>
</evidence>
<name>A0ACB9HW44_9ASTR</name>